<evidence type="ECO:0000313" key="2">
    <source>
        <dbReference type="EMBL" id="ABI68612.1"/>
    </source>
</evidence>
<gene>
    <name evidence="2" type="ordered locus">Swol_1304</name>
</gene>
<dbReference type="SUPFAM" id="SSF49373">
    <property type="entry name" value="Invasin/intimin cell-adhesion fragments"/>
    <property type="match status" value="1"/>
</dbReference>
<name>Q0AXE2_SYNWW</name>
<sequence length="371" mass="41439">MFNYFQLNDPKDFKHLLNMAGQDILINGKPARALITNTNLTESKDNRNITTLENIESGYLIDYDDGKWLVISEVSGKRYNKYKGIMQKCHNTLTVNIAGILHRVPYVVTNKVNLNIDVTYYLTVLENEIYILVANNTINSNIQLNDIYKIGRFNYKVISMDDISRPGLLLMKMKYSEEGQVLPNYSITILNGDTLTTDTATPVQLNVEQKDGETVLTNPLPMVFTSSDISIATVDSTGMVTPVSVGNVTITVSFESDTTVNDSIVITVEEVEVPETYTLELIGDTEIKQNQTKTYTAVKKNGLGDIVEGATFDFSIDPETTPADKYTLTVLDNTQCSIKANGATYYINLIATDRTDNSLTVSKRIWLKPLF</sequence>
<dbReference type="OrthoDB" id="2533640at2"/>
<dbReference type="Proteomes" id="UP000001968">
    <property type="component" value="Chromosome"/>
</dbReference>
<dbReference type="AlphaFoldDB" id="Q0AXE2"/>
<dbReference type="RefSeq" id="WP_011640712.1">
    <property type="nucleotide sequence ID" value="NC_008346.1"/>
</dbReference>
<dbReference type="Pfam" id="PF02368">
    <property type="entry name" value="Big_2"/>
    <property type="match status" value="1"/>
</dbReference>
<dbReference type="InterPro" id="IPR003343">
    <property type="entry name" value="Big_2"/>
</dbReference>
<dbReference type="Gene3D" id="2.60.40.1080">
    <property type="match status" value="1"/>
</dbReference>
<keyword evidence="3" id="KW-1185">Reference proteome</keyword>
<reference evidence="3" key="1">
    <citation type="journal article" date="2010" name="Environ. Microbiol.">
        <title>The genome of Syntrophomonas wolfei: new insights into syntrophic metabolism and biohydrogen production.</title>
        <authorList>
            <person name="Sieber J.R."/>
            <person name="Sims D.R."/>
            <person name="Han C."/>
            <person name="Kim E."/>
            <person name="Lykidis A."/>
            <person name="Lapidus A.L."/>
            <person name="McDonnald E."/>
            <person name="Rohlin L."/>
            <person name="Culley D.E."/>
            <person name="Gunsalus R."/>
            <person name="McInerney M.J."/>
        </authorList>
    </citation>
    <scope>NUCLEOTIDE SEQUENCE [LARGE SCALE GENOMIC DNA]</scope>
    <source>
        <strain evidence="3">DSM 2245B / Goettingen</strain>
    </source>
</reference>
<evidence type="ECO:0000259" key="1">
    <source>
        <dbReference type="Pfam" id="PF02368"/>
    </source>
</evidence>
<dbReference type="eggNOG" id="COG5492">
    <property type="taxonomic scope" value="Bacteria"/>
</dbReference>
<proteinExistence type="predicted"/>
<protein>
    <recommendedName>
        <fullName evidence="1">BIG2 domain-containing protein</fullName>
    </recommendedName>
</protein>
<feature type="domain" description="BIG2" evidence="1">
    <location>
        <begin position="223"/>
        <end position="252"/>
    </location>
</feature>
<dbReference type="HOGENOM" id="CLU_045948_0_0_9"/>
<accession>Q0AXE2</accession>
<evidence type="ECO:0000313" key="3">
    <source>
        <dbReference type="Proteomes" id="UP000001968"/>
    </source>
</evidence>
<dbReference type="EMBL" id="CP000448">
    <property type="protein sequence ID" value="ABI68612.1"/>
    <property type="molecule type" value="Genomic_DNA"/>
</dbReference>
<organism evidence="2 3">
    <name type="scientific">Syntrophomonas wolfei subsp. wolfei (strain DSM 2245B / Goettingen)</name>
    <dbReference type="NCBI Taxonomy" id="335541"/>
    <lineage>
        <taxon>Bacteria</taxon>
        <taxon>Bacillati</taxon>
        <taxon>Bacillota</taxon>
        <taxon>Clostridia</taxon>
        <taxon>Eubacteriales</taxon>
        <taxon>Syntrophomonadaceae</taxon>
        <taxon>Syntrophomonas</taxon>
    </lineage>
</organism>
<dbReference type="KEGG" id="swo:Swol_1304"/>
<dbReference type="STRING" id="335541.Swol_1304"/>
<dbReference type="InterPro" id="IPR008964">
    <property type="entry name" value="Invasin/intimin_cell_adhesion"/>
</dbReference>